<dbReference type="InterPro" id="IPR012349">
    <property type="entry name" value="Split_barrel_FMN-bd"/>
</dbReference>
<evidence type="ECO:0000313" key="2">
    <source>
        <dbReference type="Proteomes" id="UP000192940"/>
    </source>
</evidence>
<dbReference type="RefSeq" id="WP_208916111.1">
    <property type="nucleotide sequence ID" value="NZ_LT840184.1"/>
</dbReference>
<keyword evidence="2" id="KW-1185">Reference proteome</keyword>
<reference evidence="1 2" key="1">
    <citation type="submission" date="2017-04" db="EMBL/GenBank/DDBJ databases">
        <authorList>
            <person name="Afonso C.L."/>
            <person name="Miller P.J."/>
            <person name="Scott M.A."/>
            <person name="Spackman E."/>
            <person name="Goraichik I."/>
            <person name="Dimitrov K.M."/>
            <person name="Suarez D.L."/>
            <person name="Swayne D.E."/>
        </authorList>
    </citation>
    <scope>NUCLEOTIDE SEQUENCE [LARGE SCALE GENOMIC DNA]</scope>
    <source>
        <strain evidence="1 2">N3/975</strain>
    </source>
</reference>
<organism evidence="1 2">
    <name type="scientific">Paenibacillus uliginis N3/975</name>
    <dbReference type="NCBI Taxonomy" id="1313296"/>
    <lineage>
        <taxon>Bacteria</taxon>
        <taxon>Bacillati</taxon>
        <taxon>Bacillota</taxon>
        <taxon>Bacilli</taxon>
        <taxon>Bacillales</taxon>
        <taxon>Paenibacillaceae</taxon>
        <taxon>Paenibacillus</taxon>
    </lineage>
</organism>
<dbReference type="Gene3D" id="2.30.110.10">
    <property type="entry name" value="Electron Transport, Fmn-binding Protein, Chain A"/>
    <property type="match status" value="1"/>
</dbReference>
<proteinExistence type="predicted"/>
<name>A0A1X7HSP1_9BACL</name>
<evidence type="ECO:0000313" key="1">
    <source>
        <dbReference type="EMBL" id="SMF91619.1"/>
    </source>
</evidence>
<dbReference type="EMBL" id="LT840184">
    <property type="protein sequence ID" value="SMF91619.1"/>
    <property type="molecule type" value="Genomic_DNA"/>
</dbReference>
<accession>A0A1X7HSP1</accession>
<dbReference type="STRING" id="1313296.SAMN05661091_5514"/>
<protein>
    <recommendedName>
        <fullName evidence="3">Pyridoxamine 5'-phosphate oxidase</fullName>
    </recommendedName>
</protein>
<sequence length="154" mass="17362">MTKQNEISTSLYELLNGLNLEDKQHEAMMLLTVTEDQWPHTAMVSVGEVVALDTKRLRLALWPGTITAGNIVRSGQATLVAIHDGVAHYVRLRLSRLPELPLARHPRERFTAKVVAVREDTAKYADINSGVTITLKDPVDVLNRWRETILELQE</sequence>
<dbReference type="SUPFAM" id="SSF50475">
    <property type="entry name" value="FMN-binding split barrel"/>
    <property type="match status" value="1"/>
</dbReference>
<dbReference type="Proteomes" id="UP000192940">
    <property type="component" value="Chromosome I"/>
</dbReference>
<evidence type="ECO:0008006" key="3">
    <source>
        <dbReference type="Google" id="ProtNLM"/>
    </source>
</evidence>
<dbReference type="AlphaFoldDB" id="A0A1X7HSP1"/>
<gene>
    <name evidence="1" type="ORF">SAMN05661091_5514</name>
</gene>